<evidence type="ECO:0000259" key="11">
    <source>
        <dbReference type="PROSITE" id="PS50157"/>
    </source>
</evidence>
<dbReference type="InterPro" id="IPR013087">
    <property type="entry name" value="Znf_C2H2_type"/>
</dbReference>
<dbReference type="FunFam" id="3.30.160.60:FF:000624">
    <property type="entry name" value="zinc finger protein 697"/>
    <property type="match status" value="1"/>
</dbReference>
<evidence type="ECO:0000313" key="13">
    <source>
        <dbReference type="EMBL" id="KAK2562903.1"/>
    </source>
</evidence>
<feature type="domain" description="C2H2-type" evidence="11">
    <location>
        <begin position="1324"/>
        <end position="1351"/>
    </location>
</feature>
<dbReference type="InterPro" id="IPR050331">
    <property type="entry name" value="Zinc_finger"/>
</dbReference>
<feature type="region of interest" description="Disordered" evidence="10">
    <location>
        <begin position="510"/>
        <end position="529"/>
    </location>
</feature>
<feature type="compositionally biased region" description="Polar residues" evidence="10">
    <location>
        <begin position="892"/>
        <end position="909"/>
    </location>
</feature>
<accession>A0AAD9QKA9</accession>
<comment type="caution">
    <text evidence="13">The sequence shown here is derived from an EMBL/GenBank/DDBJ whole genome shotgun (WGS) entry which is preliminary data.</text>
</comment>
<reference evidence="13" key="1">
    <citation type="journal article" date="2023" name="G3 (Bethesda)">
        <title>Whole genome assembly and annotation of the endangered Caribbean coral Acropora cervicornis.</title>
        <authorList>
            <person name="Selwyn J.D."/>
            <person name="Vollmer S.V."/>
        </authorList>
    </citation>
    <scope>NUCLEOTIDE SEQUENCE</scope>
    <source>
        <strain evidence="13">K2</strain>
    </source>
</reference>
<feature type="domain" description="C2H2-type" evidence="11">
    <location>
        <begin position="1352"/>
        <end position="1379"/>
    </location>
</feature>
<feature type="region of interest" description="Disordered" evidence="10">
    <location>
        <begin position="1178"/>
        <end position="1236"/>
    </location>
</feature>
<dbReference type="Gene3D" id="2.170.270.10">
    <property type="entry name" value="SET domain"/>
    <property type="match status" value="3"/>
</dbReference>
<keyword evidence="8" id="KW-0804">Transcription</keyword>
<dbReference type="EMBL" id="JARQWQ010000027">
    <property type="protein sequence ID" value="KAK2562903.1"/>
    <property type="molecule type" value="Genomic_DNA"/>
</dbReference>
<dbReference type="PANTHER" id="PTHR16515:SF22">
    <property type="entry name" value="HISTONE-LYSINE N-METHYLTRANSFERASE PRDM6-RELATED"/>
    <property type="match status" value="1"/>
</dbReference>
<feature type="domain" description="SET" evidence="12">
    <location>
        <begin position="115"/>
        <end position="231"/>
    </location>
</feature>
<keyword evidence="5" id="KW-0862">Zinc</keyword>
<evidence type="ECO:0000256" key="7">
    <source>
        <dbReference type="ARBA" id="ARBA00023015"/>
    </source>
</evidence>
<keyword evidence="4 9" id="KW-0863">Zinc-finger</keyword>
<dbReference type="FunFam" id="3.30.160.60:FF:000690">
    <property type="entry name" value="Zinc finger protein 354C"/>
    <property type="match status" value="1"/>
</dbReference>
<dbReference type="FunFam" id="3.30.160.60:FF:002343">
    <property type="entry name" value="Zinc finger protein 33A"/>
    <property type="match status" value="1"/>
</dbReference>
<keyword evidence="1" id="KW-1017">Isopeptide bond</keyword>
<dbReference type="PROSITE" id="PS50157">
    <property type="entry name" value="ZINC_FINGER_C2H2_2"/>
    <property type="match status" value="8"/>
</dbReference>
<feature type="compositionally biased region" description="Low complexity" evidence="10">
    <location>
        <begin position="273"/>
        <end position="283"/>
    </location>
</feature>
<evidence type="ECO:0000256" key="3">
    <source>
        <dbReference type="ARBA" id="ARBA00022737"/>
    </source>
</evidence>
<feature type="domain" description="SET" evidence="12">
    <location>
        <begin position="606"/>
        <end position="722"/>
    </location>
</feature>
<dbReference type="SUPFAM" id="SSF57667">
    <property type="entry name" value="beta-beta-alpha zinc fingers"/>
    <property type="match status" value="4"/>
</dbReference>
<proteinExistence type="predicted"/>
<evidence type="ECO:0000256" key="2">
    <source>
        <dbReference type="ARBA" id="ARBA00022723"/>
    </source>
</evidence>
<feature type="region of interest" description="Disordered" evidence="10">
    <location>
        <begin position="339"/>
        <end position="370"/>
    </location>
</feature>
<feature type="domain" description="C2H2-type" evidence="11">
    <location>
        <begin position="1380"/>
        <end position="1407"/>
    </location>
</feature>
<dbReference type="Proteomes" id="UP001249851">
    <property type="component" value="Unassembled WGS sequence"/>
</dbReference>
<evidence type="ECO:0000259" key="12">
    <source>
        <dbReference type="PROSITE" id="PS50280"/>
    </source>
</evidence>
<reference evidence="13" key="2">
    <citation type="journal article" date="2023" name="Science">
        <title>Genomic signatures of disease resistance in endangered staghorn corals.</title>
        <authorList>
            <person name="Vollmer S.V."/>
            <person name="Selwyn J.D."/>
            <person name="Despard B.A."/>
            <person name="Roesel C.L."/>
        </authorList>
    </citation>
    <scope>NUCLEOTIDE SEQUENCE</scope>
    <source>
        <strain evidence="13">K2</strain>
    </source>
</reference>
<protein>
    <submittedName>
        <fullName evidence="13">Histone-lysine N-methyltransferase PRDM6</fullName>
    </submittedName>
</protein>
<evidence type="ECO:0000256" key="5">
    <source>
        <dbReference type="ARBA" id="ARBA00022833"/>
    </source>
</evidence>
<evidence type="ECO:0000256" key="10">
    <source>
        <dbReference type="SAM" id="MobiDB-lite"/>
    </source>
</evidence>
<sequence>MSSLLSDETKKRLEFDLFNQLCVPTKLEPDATRQNHDRLFSPSDLFAVLYGKSRLRKTKHETPGIQGNTKFMAAENQTVCDLSQTARPGGCTLHRQANQMQTNKVLSYAIKSLPPECKLSQSSAAGEGYGVYTNQNVPLGTWIGPYEGRRIRPSEVTPNMDTSHMWEIYDGTTLSHYIDGSNENTASWMRFIRCARHKDEQNLYAFQYNGNIYYRAFKDIPLGTEMLVWYDENYPMYMGIPLGIRVDEVYETSNTPTAQFQQERKQGEAIHCSRSAKSVSSSSEIQDRNRFNITPNNPQAPQTKASVRSDQDSKNSPTSPQNLPPLVPTYSLQQRRAFVDSNTSEKWSSASATDSERGSSNSVNSMVHTPQRTASELTSWKCQQCHKTFTQRVALQMHACSSPPTKPFQCGQCSSTFNSSSELRTHVASHTTERPFKCGFCSRTFVGATTLNNHVRAHMGQKPFRCDKCGKTFSQAMHLAKHARESCKSNSRLASKISNDDEWQNVFQPVTNTPRYQGNSGRPSLSPKVEVRKPPITIDDLEKSLFLQNDVRLINIHMPTATKQRQFFWCDACACPKNTGFQCPQHKNKTFTTKQTLPLALRSLPPEVGLCMSSIPGAGCGICARKRIPVGAWIGPYEGKAIKPEDLTISMDTAYMWEIYKDGKLSGFIDGKDLNATSWMRFIRCARHKAEQNLFAFQYFGKVFYRAFKEILPGKEMLVWYDEKYPQYLGIPAFIFDMGDTMPQGAYAPPRVIAVSPQQKQKGKKTHPLDTSIMETVFPSPPPSPLSNPTRSIQHTPFAFDEISHLSHKRKSDDHTNEVAVKKNALIQGRDIPLPQNEGNLARHDLKTGTRVVHIPQRQRKLTTNSSSWSHSPNSLGTIPADYILPTKHQQRSSQSTEQHSRKTQMNNVRVSRAQTTYVSRGEHLQFSQEKQFPLPAAKTVVFTPTDLHQCLYRRDEVTVISKDDLKGSLQHREGLENPWSNGCQQRKSTTCQMHSSRQMLKETTPVNNNNIHWPYALKSFPSEVCLCKSGIPGAGYGVCSRQFIPTGTWIGPYEGVKVKPDQVVFGTDASYMWEIYNDGKLVYYIDGHDENNASWMRYIRCARHRGEQNMFAFQYYGNIYYRAFKDLPPGTELLVWYDDKYPQYMGIPLEIRETFHPSPIDARHHPKITDALSPENLLQGEVPHSPSSSLSTVHRSVEPAVSKSYQTRDQQHVKRRSSKSLSMDSERSRTSLTEETDRDFVCQAPLSHTEKGMQKYSYDSVSQSVSLGTGGQVQQRITTNGLHDVSGSKSDECEREVSMSEEIHSKFPDEEDISSDNSDGSYFNCGQCGKSFAQRSVLQIHVCPRRPHKPYHCGHCNQSFDYPNELRMHAVIHAGEKPFKCGYCSRSFAGATTLHNHVRTHTGEKPFMCERCGKNFTQASQLHRHEGIPGDCIP</sequence>
<evidence type="ECO:0000256" key="4">
    <source>
        <dbReference type="ARBA" id="ARBA00022771"/>
    </source>
</evidence>
<evidence type="ECO:0000256" key="8">
    <source>
        <dbReference type="ARBA" id="ARBA00023163"/>
    </source>
</evidence>
<feature type="region of interest" description="Disordered" evidence="10">
    <location>
        <begin position="859"/>
        <end position="909"/>
    </location>
</feature>
<keyword evidence="2" id="KW-0479">Metal-binding</keyword>
<dbReference type="PROSITE" id="PS00028">
    <property type="entry name" value="ZINC_FINGER_C2H2_1"/>
    <property type="match status" value="4"/>
</dbReference>
<feature type="domain" description="C2H2-type" evidence="11">
    <location>
        <begin position="1408"/>
        <end position="1427"/>
    </location>
</feature>
<dbReference type="PANTHER" id="PTHR16515">
    <property type="entry name" value="PR DOMAIN ZINC FINGER PROTEIN"/>
    <property type="match status" value="1"/>
</dbReference>
<dbReference type="Pfam" id="PF21549">
    <property type="entry name" value="PRDM2_PR"/>
    <property type="match status" value="3"/>
</dbReference>
<dbReference type="SUPFAM" id="SSF82199">
    <property type="entry name" value="SET domain"/>
    <property type="match status" value="3"/>
</dbReference>
<feature type="domain" description="C2H2-type" evidence="11">
    <location>
        <begin position="380"/>
        <end position="407"/>
    </location>
</feature>
<dbReference type="InterPro" id="IPR001214">
    <property type="entry name" value="SET_dom"/>
</dbReference>
<feature type="compositionally biased region" description="Polar residues" evidence="10">
    <location>
        <begin position="1186"/>
        <end position="1195"/>
    </location>
</feature>
<feature type="region of interest" description="Disordered" evidence="10">
    <location>
        <begin position="273"/>
        <end position="327"/>
    </location>
</feature>
<dbReference type="SMART" id="SM00355">
    <property type="entry name" value="ZnF_C2H2"/>
    <property type="match status" value="8"/>
</dbReference>
<keyword evidence="6" id="KW-0832">Ubl conjugation</keyword>
<feature type="compositionally biased region" description="Polar residues" evidence="10">
    <location>
        <begin position="510"/>
        <end position="523"/>
    </location>
</feature>
<feature type="domain" description="C2H2-type" evidence="11">
    <location>
        <begin position="436"/>
        <end position="463"/>
    </location>
</feature>
<keyword evidence="14" id="KW-1185">Reference proteome</keyword>
<dbReference type="GO" id="GO:0008270">
    <property type="term" value="F:zinc ion binding"/>
    <property type="evidence" value="ECO:0007669"/>
    <property type="project" value="UniProtKB-KW"/>
</dbReference>
<evidence type="ECO:0000313" key="14">
    <source>
        <dbReference type="Proteomes" id="UP001249851"/>
    </source>
</evidence>
<dbReference type="InterPro" id="IPR036236">
    <property type="entry name" value="Znf_C2H2_sf"/>
</dbReference>
<dbReference type="Gene3D" id="3.30.160.60">
    <property type="entry name" value="Classic Zinc Finger"/>
    <property type="match status" value="6"/>
</dbReference>
<evidence type="ECO:0000256" key="9">
    <source>
        <dbReference type="PROSITE-ProRule" id="PRU00042"/>
    </source>
</evidence>
<name>A0AAD9QKA9_ACRCE</name>
<gene>
    <name evidence="13" type="ORF">P5673_013874</name>
</gene>
<keyword evidence="7" id="KW-0805">Transcription regulation</keyword>
<feature type="compositionally biased region" description="Polar residues" evidence="10">
    <location>
        <begin position="291"/>
        <end position="306"/>
    </location>
</feature>
<dbReference type="GO" id="GO:0005634">
    <property type="term" value="C:nucleus"/>
    <property type="evidence" value="ECO:0007669"/>
    <property type="project" value="TreeGrafter"/>
</dbReference>
<feature type="domain" description="SET" evidence="12">
    <location>
        <begin position="1023"/>
        <end position="1139"/>
    </location>
</feature>
<dbReference type="GO" id="GO:0010468">
    <property type="term" value="P:regulation of gene expression"/>
    <property type="evidence" value="ECO:0007669"/>
    <property type="project" value="TreeGrafter"/>
</dbReference>
<dbReference type="InterPro" id="IPR046341">
    <property type="entry name" value="SET_dom_sf"/>
</dbReference>
<dbReference type="SMART" id="SM00317">
    <property type="entry name" value="SET"/>
    <property type="match status" value="3"/>
</dbReference>
<organism evidence="13 14">
    <name type="scientific">Acropora cervicornis</name>
    <name type="common">Staghorn coral</name>
    <dbReference type="NCBI Taxonomy" id="6130"/>
    <lineage>
        <taxon>Eukaryota</taxon>
        <taxon>Metazoa</taxon>
        <taxon>Cnidaria</taxon>
        <taxon>Anthozoa</taxon>
        <taxon>Hexacorallia</taxon>
        <taxon>Scleractinia</taxon>
        <taxon>Astrocoeniina</taxon>
        <taxon>Acroporidae</taxon>
        <taxon>Acropora</taxon>
    </lineage>
</organism>
<dbReference type="PROSITE" id="PS50280">
    <property type="entry name" value="SET"/>
    <property type="match status" value="3"/>
</dbReference>
<dbReference type="Pfam" id="PF00096">
    <property type="entry name" value="zf-C2H2"/>
    <property type="match status" value="3"/>
</dbReference>
<evidence type="ECO:0000256" key="1">
    <source>
        <dbReference type="ARBA" id="ARBA00022499"/>
    </source>
</evidence>
<evidence type="ECO:0000256" key="6">
    <source>
        <dbReference type="ARBA" id="ARBA00022843"/>
    </source>
</evidence>
<feature type="domain" description="C2H2-type" evidence="11">
    <location>
        <begin position="464"/>
        <end position="493"/>
    </location>
</feature>
<keyword evidence="3" id="KW-0677">Repeat</keyword>
<feature type="domain" description="C2H2-type" evidence="11">
    <location>
        <begin position="408"/>
        <end position="435"/>
    </location>
</feature>
<feature type="compositionally biased region" description="Low complexity" evidence="10">
    <location>
        <begin position="866"/>
        <end position="875"/>
    </location>
</feature>